<keyword evidence="1" id="KW-0732">Signal</keyword>
<reference evidence="3" key="1">
    <citation type="journal article" date="2019" name="Int. J. Syst. Evol. Microbiol.">
        <title>The Global Catalogue of Microorganisms (GCM) 10K type strain sequencing project: providing services to taxonomists for standard genome sequencing and annotation.</title>
        <authorList>
            <consortium name="The Broad Institute Genomics Platform"/>
            <consortium name="The Broad Institute Genome Sequencing Center for Infectious Disease"/>
            <person name="Wu L."/>
            <person name="Ma J."/>
        </authorList>
    </citation>
    <scope>NUCLEOTIDE SEQUENCE [LARGE SCALE GENOMIC DNA]</scope>
    <source>
        <strain evidence="3">TISTR 1827</strain>
    </source>
</reference>
<feature type="signal peptide" evidence="1">
    <location>
        <begin position="1"/>
        <end position="20"/>
    </location>
</feature>
<protein>
    <recommendedName>
        <fullName evidence="4">YtkA-like domain-containing protein</fullName>
    </recommendedName>
</protein>
<dbReference type="EMBL" id="JBHUMY010000007">
    <property type="protein sequence ID" value="MFD2660249.1"/>
    <property type="molecule type" value="Genomic_DNA"/>
</dbReference>
<evidence type="ECO:0000256" key="1">
    <source>
        <dbReference type="SAM" id="SignalP"/>
    </source>
</evidence>
<comment type="caution">
    <text evidence="2">The sequence shown here is derived from an EMBL/GenBank/DDBJ whole genome shotgun (WGS) entry which is preliminary data.</text>
</comment>
<dbReference type="Proteomes" id="UP001597493">
    <property type="component" value="Unassembled WGS sequence"/>
</dbReference>
<organism evidence="2 3">
    <name type="scientific">Paenibacillus thailandensis</name>
    <dbReference type="NCBI Taxonomy" id="393250"/>
    <lineage>
        <taxon>Bacteria</taxon>
        <taxon>Bacillati</taxon>
        <taxon>Bacillota</taxon>
        <taxon>Bacilli</taxon>
        <taxon>Bacillales</taxon>
        <taxon>Paenibacillaceae</taxon>
        <taxon>Paenibacillus</taxon>
    </lineage>
</organism>
<feature type="chain" id="PRO_5046126606" description="YtkA-like domain-containing protein" evidence="1">
    <location>
        <begin position="21"/>
        <end position="291"/>
    </location>
</feature>
<evidence type="ECO:0000313" key="2">
    <source>
        <dbReference type="EMBL" id="MFD2660249.1"/>
    </source>
</evidence>
<gene>
    <name evidence="2" type="ORF">ACFSW5_08185</name>
</gene>
<proteinExistence type="predicted"/>
<accession>A0ABW5QUY2</accession>
<keyword evidence="3" id="KW-1185">Reference proteome</keyword>
<name>A0ABW5QUY2_9BACL</name>
<sequence>MKRMKWALLAGLMLAGFAMTFMLEGAGKSDASGSGDMADPYLDPFAMTLAHRHAAVETASEKAVRMRFEWPEGAPAAGEAGLLRLTVTGKGGTPIESFDVVNEKLIHLVVVSRDLAEFQHVHPEYKGKGIYELDVAFPAGGSYKLYADFQPTGMNELTRTAEVAVAGTPGAAYDLTPSESFVATVDGMQVELTFDQAPAKLQALTMTYTFTDAKTGEPIRDLELYLGAVGHAVAIDEGLNDYLHLHPLNWASSGPQAVFGVSFPRSGLYKLWGQFQRNGEVFLVPFTAEVR</sequence>
<evidence type="ECO:0008006" key="4">
    <source>
        <dbReference type="Google" id="ProtNLM"/>
    </source>
</evidence>
<evidence type="ECO:0000313" key="3">
    <source>
        <dbReference type="Proteomes" id="UP001597493"/>
    </source>
</evidence>
<dbReference type="RefSeq" id="WP_379271297.1">
    <property type="nucleotide sequence ID" value="NZ_JBHUGT010000018.1"/>
</dbReference>